<gene>
    <name evidence="2" type="ORF">BQ4739_LOCUS2392</name>
</gene>
<protein>
    <submittedName>
        <fullName evidence="2">Uncharacterized protein</fullName>
    </submittedName>
</protein>
<reference evidence="2 3" key="1">
    <citation type="submission" date="2016-10" db="EMBL/GenBank/DDBJ databases">
        <authorList>
            <person name="Cai Z."/>
        </authorList>
    </citation>
    <scope>NUCLEOTIDE SEQUENCE [LARGE SCALE GENOMIC DNA]</scope>
</reference>
<feature type="region of interest" description="Disordered" evidence="1">
    <location>
        <begin position="297"/>
        <end position="373"/>
    </location>
</feature>
<sequence length="400" mass="41494">MLVCGASIDAGGGGLRRLNIRDITAHLMQWQQQQEQQRRQHVPLEAQLAAVIQPQRQQQQQQAPGKTPAGAAPAAAGEGIGVSFRCQPLLLLQPSRAAALQHGEQLLQACSAAVQQRQVGVSRDPRLTSQQLLTAGLLPVQVGGQATLLEYVWQGGARCRFQLMPAPPAAAAAAAAAGGGGCSGKSGTSRAAAAAGTAAAAAAAAGTAAAAASWSSGAPHQARHLLALRCVVCNAAVASVAAAVQHSLAGLDQQQQCNSHGSARHSFPQELVVSGAAVDAGGGEVRGLSLSDIARHLMQQQQQQQQQAGQSGGSSSPSSSHHTAEMQQQQQQQQQQQRGAASQEALEAAEQGDQHQQQQQDEGQPDVALQAQRQQLQQLQEELQQLQQACSEGEQAAEQD</sequence>
<dbReference type="Proteomes" id="UP000256970">
    <property type="component" value="Unassembled WGS sequence"/>
</dbReference>
<keyword evidence="3" id="KW-1185">Reference proteome</keyword>
<evidence type="ECO:0000313" key="3">
    <source>
        <dbReference type="Proteomes" id="UP000256970"/>
    </source>
</evidence>
<feature type="compositionally biased region" description="Low complexity" evidence="1">
    <location>
        <begin position="327"/>
        <end position="373"/>
    </location>
</feature>
<dbReference type="AlphaFoldDB" id="A0A383VBW1"/>
<name>A0A383VBW1_TETOB</name>
<dbReference type="EMBL" id="FNXT01000178">
    <property type="protein sequence ID" value="SZX61836.1"/>
    <property type="molecule type" value="Genomic_DNA"/>
</dbReference>
<organism evidence="2 3">
    <name type="scientific">Tetradesmus obliquus</name>
    <name type="common">Green alga</name>
    <name type="synonym">Acutodesmus obliquus</name>
    <dbReference type="NCBI Taxonomy" id="3088"/>
    <lineage>
        <taxon>Eukaryota</taxon>
        <taxon>Viridiplantae</taxon>
        <taxon>Chlorophyta</taxon>
        <taxon>core chlorophytes</taxon>
        <taxon>Chlorophyceae</taxon>
        <taxon>CS clade</taxon>
        <taxon>Sphaeropleales</taxon>
        <taxon>Scenedesmaceae</taxon>
        <taxon>Tetradesmus</taxon>
    </lineage>
</organism>
<proteinExistence type="predicted"/>
<feature type="region of interest" description="Disordered" evidence="1">
    <location>
        <begin position="53"/>
        <end position="74"/>
    </location>
</feature>
<evidence type="ECO:0000313" key="2">
    <source>
        <dbReference type="EMBL" id="SZX61836.1"/>
    </source>
</evidence>
<feature type="compositionally biased region" description="Low complexity" evidence="1">
    <location>
        <begin position="299"/>
        <end position="320"/>
    </location>
</feature>
<accession>A0A383VBW1</accession>
<evidence type="ECO:0000256" key="1">
    <source>
        <dbReference type="SAM" id="MobiDB-lite"/>
    </source>
</evidence>